<feature type="region of interest" description="Disordered" evidence="9">
    <location>
        <begin position="239"/>
        <end position="274"/>
    </location>
</feature>
<dbReference type="EMBL" id="GANO01004146">
    <property type="protein sequence ID" value="JAB55725.1"/>
    <property type="molecule type" value="mRNA"/>
</dbReference>
<evidence type="ECO:0000256" key="1">
    <source>
        <dbReference type="ARBA" id="ARBA00012493"/>
    </source>
</evidence>
<dbReference type="GO" id="GO:0008270">
    <property type="term" value="F:zinc ion binding"/>
    <property type="evidence" value="ECO:0007669"/>
    <property type="project" value="UniProtKB-KW"/>
</dbReference>
<feature type="region of interest" description="Disordered" evidence="9">
    <location>
        <begin position="1213"/>
        <end position="1242"/>
    </location>
</feature>
<dbReference type="Pfam" id="PF00078">
    <property type="entry name" value="RVT_1"/>
    <property type="match status" value="1"/>
</dbReference>
<evidence type="ECO:0000313" key="12">
    <source>
        <dbReference type="EMBL" id="JAB55725.1"/>
    </source>
</evidence>
<dbReference type="PANTHER" id="PTHR37984:SF5">
    <property type="entry name" value="PROTEIN NYNRIN-LIKE"/>
    <property type="match status" value="1"/>
</dbReference>
<evidence type="ECO:0000256" key="8">
    <source>
        <dbReference type="PROSITE-ProRule" id="PRU00047"/>
    </source>
</evidence>
<protein>
    <recommendedName>
        <fullName evidence="1">RNA-directed DNA polymerase</fullName>
        <ecNumber evidence="1">2.7.7.49</ecNumber>
    </recommendedName>
</protein>
<dbReference type="PANTHER" id="PTHR37984">
    <property type="entry name" value="PROTEIN CBG26694"/>
    <property type="match status" value="1"/>
</dbReference>
<dbReference type="Pfam" id="PF00665">
    <property type="entry name" value="rve"/>
    <property type="match status" value="1"/>
</dbReference>
<dbReference type="GO" id="GO:0042575">
    <property type="term" value="C:DNA polymerase complex"/>
    <property type="evidence" value="ECO:0007669"/>
    <property type="project" value="UniProtKB-ARBA"/>
</dbReference>
<dbReference type="GO" id="GO:0004190">
    <property type="term" value="F:aspartic-type endopeptidase activity"/>
    <property type="evidence" value="ECO:0007669"/>
    <property type="project" value="UniProtKB-KW"/>
</dbReference>
<keyword evidence="3" id="KW-0548">Nucleotidyltransferase</keyword>
<dbReference type="InterPro" id="IPR021109">
    <property type="entry name" value="Peptidase_aspartic_dom_sf"/>
</dbReference>
<dbReference type="InterPro" id="IPR001878">
    <property type="entry name" value="Znf_CCHC"/>
</dbReference>
<dbReference type="PROSITE" id="PS50994">
    <property type="entry name" value="INTEGRASE"/>
    <property type="match status" value="1"/>
</dbReference>
<dbReference type="Pfam" id="PF14893">
    <property type="entry name" value="PNMA"/>
    <property type="match status" value="1"/>
</dbReference>
<sequence length="1353" mass="155048">LGNLEAYTQDTCINFWLLRLDQFIICNNVHDNKKVAMLLTMIGGDAFAYLVKHFLPTSPDTKTYPELVEACKKLFSKKVNKRVARYRFHKCIQQDAQPIKEYVMVLKEVSQDCDYGDALMEQLLDQFIVGVSDGSLREKLWDEEGDLDFEKACKLAESHEMNLKSNREIETKAEIHAFNRSKVPEKRNYGAKTFGTCFRCGKRTHDETECPARNYKCYFCFEKGHSKFQCPKRRNLNHGGADASGTSGANGKKWGNTKNYRKSHRNKGKGAGNYHRVQELSDAVEDLNIWPFNMISDDGVAGDEIIAVGGAVKKLSEPVMLSINVQGHQIQFEVDSGACTSVICEDKYSKYFPNIKLLKANRCFTSVTGQRIPALGKINVRVKLGSGPVHELELVVIKTKTEVNPLLGRVWLDKLFPEWRETWKSSQVRINAIETFSGVEKLHVQFPDVFEDKPGQTIEGFEADIILQKDAIPIFHVPYTIPYKLRPKVDQELDRMIKEGVLVPKRYSKWASPIVVAAKKNGSIRICLDGKATINRYISTEHYPLPKIEDFFPKVANCKYFCVLDLSGAYLQLKVSESSQEFLTINTFRGLFSYTVMVFGIKCAPSIFQSVMDQILIGIENCFCFLDDICVAGRTFKECWYNLIKVLERLQTHKVRVNMDKCKFFQSEVNYLGHTISEGSIKPNKDKIRAITEVKPPNNITELQSYLGILNYYGRFIPNLSSKLLILYNLLHKKEEFVWTSECQRVFEESKHYLTEHNVLEPYDPEKPVILTVDASPFGVGAVLSHLVNGQEKPIMFASSTLSISEKRYSQIHREALAVMFGIRKFKNYLYGTKFKLITDNQALKEIYNPNKGTSSLSMSRLQRWAITLSMFDYEIEHRSAKFLHHADGLSRLPMDNKTGIEFQAVNCFNENNSNPIDLKIVEKATRKDPILSEVFKFLSEGWPINIPKNLVSYFRVTNYLSTENNCIYFTDRVVIPKELQNKVLELMHGNHDGIVRTKMLARSHFWWLGMDKSIESYIKSCEVCEKTQRVKKEVVTSKWPACHKPFQRIHIDFFHFQSELFLLIVDAYSKYLETIFLTKSDAKTVIKKLENFFTIFGLPDEICSDQGPPFESAEFLTFCRSNGIEKSKSPSYHPQSNGLAERGVSTVKTVLRKFLIDEKSRNFSTTEKLNRFLINYRNTPSTTTGQTPSELIFKYKPKTLVSLVKNFPGQHENPNVGKKIVDSEKNSKKRSNESFEMPKPEAHFKRGEKVMYRNHFKEIVRWIPARVCEQISPLTYNILVNGRKKMVHQNQIRKSNLSDKLHPEVISAENSSSANIPEETSVPANSGASEPINAPRYPKRNLKAPDRYRASS</sequence>
<keyword evidence="5" id="KW-0255">Endonuclease</keyword>
<keyword evidence="4" id="KW-0540">Nuclease</keyword>
<dbReference type="InterPro" id="IPR041373">
    <property type="entry name" value="RT_RNaseH"/>
</dbReference>
<dbReference type="Gene3D" id="2.40.70.10">
    <property type="entry name" value="Acid Proteases"/>
    <property type="match status" value="1"/>
</dbReference>
<dbReference type="Gene3D" id="3.10.20.370">
    <property type="match status" value="1"/>
</dbReference>
<evidence type="ECO:0000259" key="10">
    <source>
        <dbReference type="PROSITE" id="PS50158"/>
    </source>
</evidence>
<dbReference type="FunFam" id="1.10.340.70:FF:000003">
    <property type="entry name" value="Protein CBG25708"/>
    <property type="match status" value="1"/>
</dbReference>
<dbReference type="InterPro" id="IPR012337">
    <property type="entry name" value="RNaseH-like_sf"/>
</dbReference>
<dbReference type="FunFam" id="3.30.70.270:FF:000063">
    <property type="entry name" value="Zinc knuckle domaincontaining protein"/>
    <property type="match status" value="1"/>
</dbReference>
<dbReference type="InterPro" id="IPR036875">
    <property type="entry name" value="Znf_CCHC_sf"/>
</dbReference>
<dbReference type="CDD" id="cd09274">
    <property type="entry name" value="RNase_HI_RT_Ty3"/>
    <property type="match status" value="1"/>
</dbReference>
<dbReference type="InterPro" id="IPR036397">
    <property type="entry name" value="RNaseH_sf"/>
</dbReference>
<evidence type="ECO:0000256" key="9">
    <source>
        <dbReference type="SAM" id="MobiDB-lite"/>
    </source>
</evidence>
<evidence type="ECO:0000256" key="3">
    <source>
        <dbReference type="ARBA" id="ARBA00022695"/>
    </source>
</evidence>
<dbReference type="InterPro" id="IPR048270">
    <property type="entry name" value="PNMA_C"/>
</dbReference>
<feature type="domain" description="Integrase catalytic" evidence="11">
    <location>
        <begin position="1042"/>
        <end position="1197"/>
    </location>
</feature>
<evidence type="ECO:0000256" key="6">
    <source>
        <dbReference type="ARBA" id="ARBA00022801"/>
    </source>
</evidence>
<dbReference type="FunFam" id="3.30.420.10:FF:000063">
    <property type="entry name" value="Retrovirus-related Pol polyprotein from transposon 297-like Protein"/>
    <property type="match status" value="1"/>
</dbReference>
<feature type="compositionally biased region" description="Basic and acidic residues" evidence="9">
    <location>
        <begin position="1344"/>
        <end position="1353"/>
    </location>
</feature>
<dbReference type="Gene3D" id="4.10.60.10">
    <property type="entry name" value="Zinc finger, CCHC-type"/>
    <property type="match status" value="1"/>
</dbReference>
<dbReference type="Gene3D" id="3.30.70.270">
    <property type="match status" value="2"/>
</dbReference>
<evidence type="ECO:0000256" key="4">
    <source>
        <dbReference type="ARBA" id="ARBA00022722"/>
    </source>
</evidence>
<feature type="region of interest" description="Disordered" evidence="9">
    <location>
        <begin position="1295"/>
        <end position="1353"/>
    </location>
</feature>
<dbReference type="InterPro" id="IPR000477">
    <property type="entry name" value="RT_dom"/>
</dbReference>
<dbReference type="GO" id="GO:0006508">
    <property type="term" value="P:proteolysis"/>
    <property type="evidence" value="ECO:0007669"/>
    <property type="project" value="UniProtKB-KW"/>
</dbReference>
<feature type="non-terminal residue" evidence="12">
    <location>
        <position position="1"/>
    </location>
</feature>
<dbReference type="GO" id="GO:0015074">
    <property type="term" value="P:DNA integration"/>
    <property type="evidence" value="ECO:0007669"/>
    <property type="project" value="InterPro"/>
</dbReference>
<dbReference type="InterPro" id="IPR043128">
    <property type="entry name" value="Rev_trsase/Diguanyl_cyclase"/>
</dbReference>
<evidence type="ECO:0000259" key="11">
    <source>
        <dbReference type="PROSITE" id="PS50994"/>
    </source>
</evidence>
<evidence type="ECO:0000256" key="5">
    <source>
        <dbReference type="ARBA" id="ARBA00022759"/>
    </source>
</evidence>
<keyword evidence="8" id="KW-0863">Zinc-finger</keyword>
<dbReference type="InterPro" id="IPR041588">
    <property type="entry name" value="Integrase_H2C2"/>
</dbReference>
<dbReference type="SUPFAM" id="SSF56672">
    <property type="entry name" value="DNA/RNA polymerases"/>
    <property type="match status" value="1"/>
</dbReference>
<dbReference type="PROSITE" id="PS50158">
    <property type="entry name" value="ZF_CCHC"/>
    <property type="match status" value="1"/>
</dbReference>
<dbReference type="GO" id="GO:0004519">
    <property type="term" value="F:endonuclease activity"/>
    <property type="evidence" value="ECO:0007669"/>
    <property type="project" value="UniProtKB-KW"/>
</dbReference>
<keyword evidence="7" id="KW-0695">RNA-directed DNA polymerase</keyword>
<dbReference type="EC" id="2.7.7.49" evidence="1"/>
<dbReference type="SUPFAM" id="SSF50630">
    <property type="entry name" value="Acid proteases"/>
    <property type="match status" value="1"/>
</dbReference>
<dbReference type="InterPro" id="IPR050951">
    <property type="entry name" value="Retrovirus_Pol_polyprotein"/>
</dbReference>
<dbReference type="Pfam" id="PF17921">
    <property type="entry name" value="Integrase_H2C2"/>
    <property type="match status" value="1"/>
</dbReference>
<reference evidence="12" key="1">
    <citation type="journal article" date="2014" name="Insect Biochem. Mol. Biol.">
        <title>An insight into the sialome of the frog biting fly, Corethrella appendiculata.</title>
        <authorList>
            <person name="Ribeiro J.M.C."/>
            <person name="Chagas A.C."/>
            <person name="Pham V.M."/>
            <person name="Lounibos L.P."/>
            <person name="Calvo E."/>
        </authorList>
    </citation>
    <scope>NUCLEOTIDE SEQUENCE</scope>
    <source>
        <tissue evidence="12">Salivary glands</tissue>
    </source>
</reference>
<evidence type="ECO:0000256" key="2">
    <source>
        <dbReference type="ARBA" id="ARBA00022679"/>
    </source>
</evidence>
<dbReference type="SUPFAM" id="SSF57756">
    <property type="entry name" value="Retrovirus zinc finger-like domains"/>
    <property type="match status" value="1"/>
</dbReference>
<keyword evidence="8" id="KW-0862">Zinc</keyword>
<dbReference type="InterPro" id="IPR001584">
    <property type="entry name" value="Integrase_cat-core"/>
</dbReference>
<dbReference type="Pfam" id="PF17917">
    <property type="entry name" value="RT_RNaseH"/>
    <property type="match status" value="1"/>
</dbReference>
<dbReference type="GO" id="GO:0003964">
    <property type="term" value="F:RNA-directed DNA polymerase activity"/>
    <property type="evidence" value="ECO:0007669"/>
    <property type="project" value="UniProtKB-KW"/>
</dbReference>
<organism evidence="12">
    <name type="scientific">Corethrella appendiculata</name>
    <dbReference type="NCBI Taxonomy" id="1370023"/>
    <lineage>
        <taxon>Eukaryota</taxon>
        <taxon>Metazoa</taxon>
        <taxon>Ecdysozoa</taxon>
        <taxon>Arthropoda</taxon>
        <taxon>Hexapoda</taxon>
        <taxon>Insecta</taxon>
        <taxon>Pterygota</taxon>
        <taxon>Neoptera</taxon>
        <taxon>Endopterygota</taxon>
        <taxon>Diptera</taxon>
        <taxon>Nematocera</taxon>
        <taxon>Culicoidea</taxon>
        <taxon>Chaoboridae</taxon>
        <taxon>Corethrella</taxon>
    </lineage>
</organism>
<dbReference type="SMART" id="SM00343">
    <property type="entry name" value="ZnF_C2HC"/>
    <property type="match status" value="2"/>
</dbReference>
<dbReference type="SUPFAM" id="SSF53098">
    <property type="entry name" value="Ribonuclease H-like"/>
    <property type="match status" value="1"/>
</dbReference>
<dbReference type="InterPro" id="IPR043502">
    <property type="entry name" value="DNA/RNA_pol_sf"/>
</dbReference>
<feature type="domain" description="CCHC-type" evidence="10">
    <location>
        <begin position="197"/>
        <end position="211"/>
    </location>
</feature>
<dbReference type="Gene3D" id="3.10.10.10">
    <property type="entry name" value="HIV Type 1 Reverse Transcriptase, subunit A, domain 1"/>
    <property type="match status" value="1"/>
</dbReference>
<feature type="compositionally biased region" description="Basic and acidic residues" evidence="9">
    <location>
        <begin position="1220"/>
        <end position="1242"/>
    </location>
</feature>
<name>W4VR57_9DIPT</name>
<dbReference type="FunFam" id="3.10.20.370:FF:000001">
    <property type="entry name" value="Retrovirus-related Pol polyprotein from transposon 17.6-like protein"/>
    <property type="match status" value="1"/>
</dbReference>
<dbReference type="Gene3D" id="1.10.340.70">
    <property type="match status" value="1"/>
</dbReference>
<dbReference type="GO" id="GO:0003677">
    <property type="term" value="F:DNA binding"/>
    <property type="evidence" value="ECO:0007669"/>
    <property type="project" value="UniProtKB-KW"/>
</dbReference>
<dbReference type="Gene3D" id="3.30.420.10">
    <property type="entry name" value="Ribonuclease H-like superfamily/Ribonuclease H"/>
    <property type="match status" value="1"/>
</dbReference>
<proteinExistence type="evidence at transcript level"/>
<accession>W4VR57</accession>
<keyword evidence="2" id="KW-0808">Transferase</keyword>
<evidence type="ECO:0000256" key="7">
    <source>
        <dbReference type="ARBA" id="ARBA00022918"/>
    </source>
</evidence>
<dbReference type="CDD" id="cd01647">
    <property type="entry name" value="RT_LTR"/>
    <property type="match status" value="1"/>
</dbReference>
<keyword evidence="8" id="KW-0479">Metal-binding</keyword>
<keyword evidence="6" id="KW-0378">Hydrolase</keyword>
<feature type="compositionally biased region" description="Basic residues" evidence="9">
    <location>
        <begin position="259"/>
        <end position="268"/>
    </location>
</feature>